<dbReference type="AlphaFoldDB" id="A0A3B1D6Q7"/>
<keyword evidence="1" id="KW-1133">Transmembrane helix</keyword>
<keyword evidence="1" id="KW-0812">Transmembrane</keyword>
<proteinExistence type="predicted"/>
<organism evidence="2">
    <name type="scientific">hydrothermal vent metagenome</name>
    <dbReference type="NCBI Taxonomy" id="652676"/>
    <lineage>
        <taxon>unclassified sequences</taxon>
        <taxon>metagenomes</taxon>
        <taxon>ecological metagenomes</taxon>
    </lineage>
</organism>
<protein>
    <submittedName>
        <fullName evidence="2">Uncharacterized protein</fullName>
    </submittedName>
</protein>
<evidence type="ECO:0000256" key="1">
    <source>
        <dbReference type="SAM" id="Phobius"/>
    </source>
</evidence>
<reference evidence="2" key="1">
    <citation type="submission" date="2018-06" db="EMBL/GenBank/DDBJ databases">
        <authorList>
            <person name="Zhirakovskaya E."/>
        </authorList>
    </citation>
    <scope>NUCLEOTIDE SEQUENCE</scope>
</reference>
<feature type="transmembrane region" description="Helical" evidence="1">
    <location>
        <begin position="12"/>
        <end position="30"/>
    </location>
</feature>
<evidence type="ECO:0000313" key="2">
    <source>
        <dbReference type="EMBL" id="VAX37899.1"/>
    </source>
</evidence>
<dbReference type="EMBL" id="UOGJ01000143">
    <property type="protein sequence ID" value="VAX37899.1"/>
    <property type="molecule type" value="Genomic_DNA"/>
</dbReference>
<name>A0A3B1D6Q7_9ZZZZ</name>
<gene>
    <name evidence="2" type="ORF">MNBD_UNCLBAC01-851</name>
</gene>
<keyword evidence="1" id="KW-0472">Membrane</keyword>
<sequence>MTNKSSSGLMRTIIFLVLAIPVILFLLQYSKKRHGQFEEKAQACMDRCVAEGHEGADFKWAALSKEECTCLDSQ</sequence>
<accession>A0A3B1D6Q7</accession>